<dbReference type="KEGG" id="ruv:EC9_09380"/>
<keyword evidence="3" id="KW-1185">Reference proteome</keyword>
<keyword evidence="1" id="KW-0472">Membrane</keyword>
<evidence type="ECO:0000313" key="3">
    <source>
        <dbReference type="Proteomes" id="UP000319557"/>
    </source>
</evidence>
<feature type="transmembrane region" description="Helical" evidence="1">
    <location>
        <begin position="75"/>
        <end position="97"/>
    </location>
</feature>
<proteinExistence type="predicted"/>
<dbReference type="Proteomes" id="UP000319557">
    <property type="component" value="Chromosome"/>
</dbReference>
<protein>
    <submittedName>
        <fullName evidence="2">Uncharacterized protein</fullName>
    </submittedName>
</protein>
<feature type="transmembrane region" description="Helical" evidence="1">
    <location>
        <begin position="30"/>
        <end position="63"/>
    </location>
</feature>
<dbReference type="AlphaFoldDB" id="A0A517LVW3"/>
<evidence type="ECO:0000256" key="1">
    <source>
        <dbReference type="SAM" id="Phobius"/>
    </source>
</evidence>
<sequence length="242" mass="26599">MESGSPKVIFSSVEMDPEQLESHPLRVSGIISLLLGLISVVALAGPYMWIVPILAIAAALIALRPSRIPYAGKTFACVGLGLGLFFGSWAVASHGAAEQVHLNSAKRFATDWLNCFKSGEAEFCFEMTLPEKQRRYKAVNLESFYANPAAPDDGQDAPPGEPVFSDFIEQPLVKSLLNADKKPEWEFDGAINTFKTVGLRRWTLRFRDTSGTITDPISVTLEARETHDAKNKWVIKDVVTAE</sequence>
<reference evidence="2 3" key="1">
    <citation type="submission" date="2019-02" db="EMBL/GenBank/DDBJ databases">
        <title>Deep-cultivation of Planctomycetes and their phenomic and genomic characterization uncovers novel biology.</title>
        <authorList>
            <person name="Wiegand S."/>
            <person name="Jogler M."/>
            <person name="Boedeker C."/>
            <person name="Pinto D."/>
            <person name="Vollmers J."/>
            <person name="Rivas-Marin E."/>
            <person name="Kohn T."/>
            <person name="Peeters S.H."/>
            <person name="Heuer A."/>
            <person name="Rast P."/>
            <person name="Oberbeckmann S."/>
            <person name="Bunk B."/>
            <person name="Jeske O."/>
            <person name="Meyerdierks A."/>
            <person name="Storesund J.E."/>
            <person name="Kallscheuer N."/>
            <person name="Luecker S."/>
            <person name="Lage O.M."/>
            <person name="Pohl T."/>
            <person name="Merkel B.J."/>
            <person name="Hornburger P."/>
            <person name="Mueller R.-W."/>
            <person name="Bruemmer F."/>
            <person name="Labrenz M."/>
            <person name="Spormann A.M."/>
            <person name="Op den Camp H."/>
            <person name="Overmann J."/>
            <person name="Amann R."/>
            <person name="Jetten M.S.M."/>
            <person name="Mascher T."/>
            <person name="Medema M.H."/>
            <person name="Devos D.P."/>
            <person name="Kaster A.-K."/>
            <person name="Ovreas L."/>
            <person name="Rohde M."/>
            <person name="Galperin M.Y."/>
            <person name="Jogler C."/>
        </authorList>
    </citation>
    <scope>NUCLEOTIDE SEQUENCE [LARGE SCALE GENOMIC DNA]</scope>
    <source>
        <strain evidence="2 3">EC9</strain>
    </source>
</reference>
<name>A0A517LVW3_9BACT</name>
<evidence type="ECO:0000313" key="2">
    <source>
        <dbReference type="EMBL" id="QDS86764.1"/>
    </source>
</evidence>
<keyword evidence="1" id="KW-1133">Transmembrane helix</keyword>
<gene>
    <name evidence="2" type="ORF">EC9_09380</name>
</gene>
<keyword evidence="1" id="KW-0812">Transmembrane</keyword>
<accession>A0A517LVW3</accession>
<organism evidence="2 3">
    <name type="scientific">Rosistilla ulvae</name>
    <dbReference type="NCBI Taxonomy" id="1930277"/>
    <lineage>
        <taxon>Bacteria</taxon>
        <taxon>Pseudomonadati</taxon>
        <taxon>Planctomycetota</taxon>
        <taxon>Planctomycetia</taxon>
        <taxon>Pirellulales</taxon>
        <taxon>Pirellulaceae</taxon>
        <taxon>Rosistilla</taxon>
    </lineage>
</organism>
<dbReference type="EMBL" id="CP036261">
    <property type="protein sequence ID" value="QDS86764.1"/>
    <property type="molecule type" value="Genomic_DNA"/>
</dbReference>